<evidence type="ECO:0000256" key="2">
    <source>
        <dbReference type="ARBA" id="ARBA00004922"/>
    </source>
</evidence>
<dbReference type="Gene3D" id="3.90.550.10">
    <property type="entry name" value="Spore Coat Polysaccharide Biosynthesis Protein SpsA, Chain A"/>
    <property type="match status" value="1"/>
</dbReference>
<evidence type="ECO:0000259" key="12">
    <source>
        <dbReference type="Pfam" id="PF13733"/>
    </source>
</evidence>
<keyword evidence="7" id="KW-0735">Signal-anchor</keyword>
<keyword evidence="6" id="KW-0812">Transmembrane</keyword>
<reference evidence="13" key="1">
    <citation type="submission" date="2022-11" db="EMBL/GenBank/DDBJ databases">
        <title>Centuries of genome instability and evolution in soft-shell clam transmissible cancer (bioRxiv).</title>
        <authorList>
            <person name="Hart S.F.M."/>
            <person name="Yonemitsu M.A."/>
            <person name="Giersch R.M."/>
            <person name="Beal B.F."/>
            <person name="Arriagada G."/>
            <person name="Davis B.W."/>
            <person name="Ostrander E.A."/>
            <person name="Goff S.P."/>
            <person name="Metzger M.J."/>
        </authorList>
    </citation>
    <scope>NUCLEOTIDE SEQUENCE</scope>
    <source>
        <strain evidence="13">MELC-2E11</strain>
        <tissue evidence="13">Siphon/mantle</tissue>
    </source>
</reference>
<evidence type="ECO:0000259" key="11">
    <source>
        <dbReference type="Pfam" id="PF02709"/>
    </source>
</evidence>
<proteinExistence type="inferred from homology"/>
<gene>
    <name evidence="13" type="ORF">MAR_015084</name>
</gene>
<keyword evidence="14" id="KW-1185">Reference proteome</keyword>
<feature type="domain" description="Galactosyltransferase C-terminal" evidence="11">
    <location>
        <begin position="127"/>
        <end position="190"/>
    </location>
</feature>
<keyword evidence="5" id="KW-0808">Transferase</keyword>
<sequence length="245" mass="28383">VPVLQRQSKIENILMSNGQEDISTEMSPCESYLLKNKENISLEKNDNQNWGPHKLAIIVPFRERFEELMEFAPYLHQYLLKQHVRHEIYVINQIDTLSLDCDYIAMHDVDLLPVSEELDYSFPGNGPYHIASPELHPLYHYPTFIGGILLITKKHFSQVNGMSNRYYGWGREDDEFYVRLKKGGLLVTKSKIARNSLSINRAPVTLLEVKLSCDFLRTPWCLKKEDHHLLDTVVTPPKSGMKRQG</sequence>
<evidence type="ECO:0000256" key="7">
    <source>
        <dbReference type="ARBA" id="ARBA00022968"/>
    </source>
</evidence>
<organism evidence="13 14">
    <name type="scientific">Mya arenaria</name>
    <name type="common">Soft-shell clam</name>
    <dbReference type="NCBI Taxonomy" id="6604"/>
    <lineage>
        <taxon>Eukaryota</taxon>
        <taxon>Metazoa</taxon>
        <taxon>Spiralia</taxon>
        <taxon>Lophotrochozoa</taxon>
        <taxon>Mollusca</taxon>
        <taxon>Bivalvia</taxon>
        <taxon>Autobranchia</taxon>
        <taxon>Heteroconchia</taxon>
        <taxon>Euheterodonta</taxon>
        <taxon>Imparidentia</taxon>
        <taxon>Neoheterodontei</taxon>
        <taxon>Myida</taxon>
        <taxon>Myoidea</taxon>
        <taxon>Myidae</taxon>
        <taxon>Mya</taxon>
    </lineage>
</organism>
<evidence type="ECO:0000256" key="4">
    <source>
        <dbReference type="ARBA" id="ARBA00022676"/>
    </source>
</evidence>
<dbReference type="InterPro" id="IPR029044">
    <property type="entry name" value="Nucleotide-diphossugar_trans"/>
</dbReference>
<feature type="non-terminal residue" evidence="13">
    <location>
        <position position="245"/>
    </location>
</feature>
<evidence type="ECO:0000256" key="8">
    <source>
        <dbReference type="ARBA" id="ARBA00022989"/>
    </source>
</evidence>
<evidence type="ECO:0000256" key="3">
    <source>
        <dbReference type="ARBA" id="ARBA00005735"/>
    </source>
</evidence>
<evidence type="ECO:0000313" key="14">
    <source>
        <dbReference type="Proteomes" id="UP001164746"/>
    </source>
</evidence>
<keyword evidence="8" id="KW-1133">Transmembrane helix</keyword>
<comment type="similarity">
    <text evidence="3">Belongs to the glycosyltransferase 7 family.</text>
</comment>
<dbReference type="Pfam" id="PF13733">
    <property type="entry name" value="Glyco_transf_7N"/>
    <property type="match status" value="1"/>
</dbReference>
<evidence type="ECO:0000256" key="6">
    <source>
        <dbReference type="ARBA" id="ARBA00022692"/>
    </source>
</evidence>
<dbReference type="InterPro" id="IPR027791">
    <property type="entry name" value="Galactosyl_T_C"/>
</dbReference>
<keyword evidence="10" id="KW-0325">Glycoprotein</keyword>
<dbReference type="PANTHER" id="PTHR19300">
    <property type="entry name" value="BETA-1,4-GALACTOSYLTRANSFERASE"/>
    <property type="match status" value="1"/>
</dbReference>
<dbReference type="Proteomes" id="UP001164746">
    <property type="component" value="Chromosome 12"/>
</dbReference>
<comment type="subcellular location">
    <subcellularLocation>
        <location evidence="1">Membrane</location>
        <topology evidence="1">Single-pass type II membrane protein</topology>
    </subcellularLocation>
</comment>
<feature type="domain" description="Galactosyltransferase N-terminal" evidence="12">
    <location>
        <begin position="49"/>
        <end position="96"/>
    </location>
</feature>
<keyword evidence="9" id="KW-0472">Membrane</keyword>
<dbReference type="Pfam" id="PF02709">
    <property type="entry name" value="Glyco_transf_7C"/>
    <property type="match status" value="1"/>
</dbReference>
<evidence type="ECO:0000256" key="5">
    <source>
        <dbReference type="ARBA" id="ARBA00022679"/>
    </source>
</evidence>
<keyword evidence="4" id="KW-0328">Glycosyltransferase</keyword>
<dbReference type="EMBL" id="CP111023">
    <property type="protein sequence ID" value="WAR21110.1"/>
    <property type="molecule type" value="Genomic_DNA"/>
</dbReference>
<comment type="pathway">
    <text evidence="2">Protein modification; protein glycosylation.</text>
</comment>
<dbReference type="InterPro" id="IPR027995">
    <property type="entry name" value="Galactosyl_T_N"/>
</dbReference>
<evidence type="ECO:0000313" key="13">
    <source>
        <dbReference type="EMBL" id="WAR21110.1"/>
    </source>
</evidence>
<evidence type="ECO:0000256" key="9">
    <source>
        <dbReference type="ARBA" id="ARBA00023136"/>
    </source>
</evidence>
<protein>
    <submittedName>
        <fullName evidence="13">B4GT7-like protein</fullName>
    </submittedName>
</protein>
<dbReference type="InterPro" id="IPR003859">
    <property type="entry name" value="Galactosyl_T"/>
</dbReference>
<dbReference type="SUPFAM" id="SSF53448">
    <property type="entry name" value="Nucleotide-diphospho-sugar transferases"/>
    <property type="match status" value="1"/>
</dbReference>
<name>A0ABY7FG12_MYAAR</name>
<dbReference type="PRINTS" id="PR02050">
    <property type="entry name" value="B14GALTRFASE"/>
</dbReference>
<accession>A0ABY7FG12</accession>
<evidence type="ECO:0000256" key="10">
    <source>
        <dbReference type="ARBA" id="ARBA00023180"/>
    </source>
</evidence>
<dbReference type="PANTHER" id="PTHR19300:SF30">
    <property type="entry name" value="BETA-1,4-GALACTOSYLTRANSFERASE 7"/>
    <property type="match status" value="1"/>
</dbReference>
<evidence type="ECO:0000256" key="1">
    <source>
        <dbReference type="ARBA" id="ARBA00004606"/>
    </source>
</evidence>